<evidence type="ECO:0000313" key="13">
    <source>
        <dbReference type="EnsemblMetazoa" id="AFAF006798-PA"/>
    </source>
</evidence>
<dbReference type="PANTHER" id="PTHR24252:SF18">
    <property type="entry name" value="OVOCHYMASE 1"/>
    <property type="match status" value="1"/>
</dbReference>
<dbReference type="EMBL" id="AXCN02001493">
    <property type="status" value="NOT_ANNOTATED_CDS"/>
    <property type="molecule type" value="Genomic_DNA"/>
</dbReference>
<keyword evidence="4" id="KW-0222">Digestion</keyword>
<keyword evidence="5 10" id="KW-0378">Hydrolase</keyword>
<dbReference type="VEuPathDB" id="VectorBase:AFAF006798"/>
<keyword evidence="6 10" id="KW-0720">Serine protease</keyword>
<comment type="subcellular location">
    <subcellularLocation>
        <location evidence="1">Secreted</location>
    </subcellularLocation>
</comment>
<dbReference type="PRINTS" id="PR00722">
    <property type="entry name" value="CHYMOTRYPSIN"/>
</dbReference>
<evidence type="ECO:0000256" key="7">
    <source>
        <dbReference type="ARBA" id="ARBA00023145"/>
    </source>
</evidence>
<evidence type="ECO:0000256" key="5">
    <source>
        <dbReference type="ARBA" id="ARBA00022801"/>
    </source>
</evidence>
<reference evidence="13" key="2">
    <citation type="submission" date="2020-05" db="UniProtKB">
        <authorList>
            <consortium name="EnsemblMetazoa"/>
        </authorList>
    </citation>
    <scope>IDENTIFICATION</scope>
    <source>
        <strain evidence="13">FAR1</strain>
    </source>
</reference>
<evidence type="ECO:0000313" key="14">
    <source>
        <dbReference type="Proteomes" id="UP000075886"/>
    </source>
</evidence>
<keyword evidence="14" id="KW-1185">Reference proteome</keyword>
<sequence length="267" mass="29049">MAKARLAVLLALVALVAAKPSFRPKIVGGEEAIAHEFPYQISVQWNYNQEGEDPFHFCGGSLIAPRFVLTAAHCVPSQLSPDGFAEAVAGEHDLSQYDSAVQRRRIEEIFVHEDYDGGVGPNDIAVFRVNLPFHLNRNVQLVQLPEQDELPTGVCTISGWGSTSFTAFPTYPDILMKTTLPILDLEVCREIYVGEVVDDSNICAGTIEGTSSVCSGDSGGPLVQTEDEIIQVGIVSWGGIPCGGYRNPAVFVRVSHFIDWISDKINN</sequence>
<keyword evidence="8" id="KW-1015">Disulfide bond</keyword>
<dbReference type="Gene3D" id="2.40.10.10">
    <property type="entry name" value="Trypsin-like serine proteases"/>
    <property type="match status" value="1"/>
</dbReference>
<evidence type="ECO:0000256" key="11">
    <source>
        <dbReference type="SAM" id="SignalP"/>
    </source>
</evidence>
<dbReference type="PANTHER" id="PTHR24252">
    <property type="entry name" value="ACROSIN-RELATED"/>
    <property type="match status" value="1"/>
</dbReference>
<dbReference type="SMART" id="SM00020">
    <property type="entry name" value="Tryp_SPc"/>
    <property type="match status" value="1"/>
</dbReference>
<dbReference type="PROSITE" id="PS00135">
    <property type="entry name" value="TRYPSIN_SER"/>
    <property type="match status" value="1"/>
</dbReference>
<organism evidence="13 14">
    <name type="scientific">Anopheles farauti</name>
    <dbReference type="NCBI Taxonomy" id="69004"/>
    <lineage>
        <taxon>Eukaryota</taxon>
        <taxon>Metazoa</taxon>
        <taxon>Ecdysozoa</taxon>
        <taxon>Arthropoda</taxon>
        <taxon>Hexapoda</taxon>
        <taxon>Insecta</taxon>
        <taxon>Pterygota</taxon>
        <taxon>Neoptera</taxon>
        <taxon>Endopterygota</taxon>
        <taxon>Diptera</taxon>
        <taxon>Nematocera</taxon>
        <taxon>Culicoidea</taxon>
        <taxon>Culicidae</taxon>
        <taxon>Anophelinae</taxon>
        <taxon>Anopheles</taxon>
    </lineage>
</organism>
<dbReference type="EnsemblMetazoa" id="AFAF006798-RA">
    <property type="protein sequence ID" value="AFAF006798-PA"/>
    <property type="gene ID" value="AFAF006798"/>
</dbReference>
<dbReference type="AlphaFoldDB" id="A0A182QBE5"/>
<dbReference type="PROSITE" id="PS00134">
    <property type="entry name" value="TRYPSIN_HIS"/>
    <property type="match status" value="1"/>
</dbReference>
<evidence type="ECO:0000256" key="10">
    <source>
        <dbReference type="RuleBase" id="RU363034"/>
    </source>
</evidence>
<dbReference type="GO" id="GO:0007586">
    <property type="term" value="P:digestion"/>
    <property type="evidence" value="ECO:0007669"/>
    <property type="project" value="UniProtKB-KW"/>
</dbReference>
<proteinExistence type="inferred from homology"/>
<dbReference type="PROSITE" id="PS50240">
    <property type="entry name" value="TRYPSIN_DOM"/>
    <property type="match status" value="1"/>
</dbReference>
<evidence type="ECO:0000256" key="3">
    <source>
        <dbReference type="ARBA" id="ARBA00022670"/>
    </source>
</evidence>
<dbReference type="InterPro" id="IPR009003">
    <property type="entry name" value="Peptidase_S1_PA"/>
</dbReference>
<dbReference type="Proteomes" id="UP000075886">
    <property type="component" value="Unassembled WGS sequence"/>
</dbReference>
<dbReference type="SUPFAM" id="SSF50494">
    <property type="entry name" value="Trypsin-like serine proteases"/>
    <property type="match status" value="1"/>
</dbReference>
<accession>A0A182QBE5</accession>
<feature type="signal peptide" evidence="11">
    <location>
        <begin position="1"/>
        <end position="18"/>
    </location>
</feature>
<keyword evidence="3 10" id="KW-0645">Protease</keyword>
<evidence type="ECO:0000256" key="9">
    <source>
        <dbReference type="ARBA" id="ARBA00024195"/>
    </source>
</evidence>
<dbReference type="InterPro" id="IPR043504">
    <property type="entry name" value="Peptidase_S1_PA_chymotrypsin"/>
</dbReference>
<evidence type="ECO:0000256" key="1">
    <source>
        <dbReference type="ARBA" id="ARBA00004613"/>
    </source>
</evidence>
<feature type="domain" description="Peptidase S1" evidence="12">
    <location>
        <begin position="26"/>
        <end position="266"/>
    </location>
</feature>
<dbReference type="InterPro" id="IPR001314">
    <property type="entry name" value="Peptidase_S1A"/>
</dbReference>
<dbReference type="Pfam" id="PF00089">
    <property type="entry name" value="Trypsin"/>
    <property type="match status" value="1"/>
</dbReference>
<dbReference type="CDD" id="cd00190">
    <property type="entry name" value="Tryp_SPc"/>
    <property type="match status" value="1"/>
</dbReference>
<keyword evidence="11" id="KW-0732">Signal</keyword>
<dbReference type="GO" id="GO:0005576">
    <property type="term" value="C:extracellular region"/>
    <property type="evidence" value="ECO:0007669"/>
    <property type="project" value="UniProtKB-SubCell"/>
</dbReference>
<dbReference type="FunFam" id="2.40.10.10:FF:000047">
    <property type="entry name" value="Trypsin eta"/>
    <property type="match status" value="1"/>
</dbReference>
<dbReference type="GO" id="GO:0004252">
    <property type="term" value="F:serine-type endopeptidase activity"/>
    <property type="evidence" value="ECO:0007669"/>
    <property type="project" value="InterPro"/>
</dbReference>
<dbReference type="STRING" id="69004.A0A182QBE5"/>
<dbReference type="GO" id="GO:0016485">
    <property type="term" value="P:protein processing"/>
    <property type="evidence" value="ECO:0007669"/>
    <property type="project" value="UniProtKB-ARBA"/>
</dbReference>
<keyword evidence="7" id="KW-0865">Zymogen</keyword>
<evidence type="ECO:0000259" key="12">
    <source>
        <dbReference type="PROSITE" id="PS50240"/>
    </source>
</evidence>
<evidence type="ECO:0000256" key="8">
    <source>
        <dbReference type="ARBA" id="ARBA00023157"/>
    </source>
</evidence>
<evidence type="ECO:0000256" key="6">
    <source>
        <dbReference type="ARBA" id="ARBA00022825"/>
    </source>
</evidence>
<dbReference type="InterPro" id="IPR001254">
    <property type="entry name" value="Trypsin_dom"/>
</dbReference>
<comment type="similarity">
    <text evidence="9">Belongs to the peptidase S1 family. CLIP subfamily.</text>
</comment>
<feature type="chain" id="PRO_5008132585" description="Peptidase S1 domain-containing protein" evidence="11">
    <location>
        <begin position="19"/>
        <end position="267"/>
    </location>
</feature>
<keyword evidence="2" id="KW-0964">Secreted</keyword>
<dbReference type="InterPro" id="IPR018114">
    <property type="entry name" value="TRYPSIN_HIS"/>
</dbReference>
<name>A0A182QBE5_9DIPT</name>
<protein>
    <recommendedName>
        <fullName evidence="12">Peptidase S1 domain-containing protein</fullName>
    </recommendedName>
</protein>
<dbReference type="InterPro" id="IPR033116">
    <property type="entry name" value="TRYPSIN_SER"/>
</dbReference>
<evidence type="ECO:0000256" key="2">
    <source>
        <dbReference type="ARBA" id="ARBA00022525"/>
    </source>
</evidence>
<reference evidence="14" key="1">
    <citation type="submission" date="2014-01" db="EMBL/GenBank/DDBJ databases">
        <title>The Genome Sequence of Anopheles farauti FAR1 (V2).</title>
        <authorList>
            <consortium name="The Broad Institute Genomics Platform"/>
            <person name="Neafsey D.E."/>
            <person name="Besansky N."/>
            <person name="Howell P."/>
            <person name="Walton C."/>
            <person name="Young S.K."/>
            <person name="Zeng Q."/>
            <person name="Gargeya S."/>
            <person name="Fitzgerald M."/>
            <person name="Haas B."/>
            <person name="Abouelleil A."/>
            <person name="Allen A.W."/>
            <person name="Alvarado L."/>
            <person name="Arachchi H.M."/>
            <person name="Berlin A.M."/>
            <person name="Chapman S.B."/>
            <person name="Gainer-Dewar J."/>
            <person name="Goldberg J."/>
            <person name="Griggs A."/>
            <person name="Gujja S."/>
            <person name="Hansen M."/>
            <person name="Howarth C."/>
            <person name="Imamovic A."/>
            <person name="Ireland A."/>
            <person name="Larimer J."/>
            <person name="McCowan C."/>
            <person name="Murphy C."/>
            <person name="Pearson M."/>
            <person name="Poon T.W."/>
            <person name="Priest M."/>
            <person name="Roberts A."/>
            <person name="Saif S."/>
            <person name="Shea T."/>
            <person name="Sisk P."/>
            <person name="Sykes S."/>
            <person name="Wortman J."/>
            <person name="Nusbaum C."/>
            <person name="Birren B."/>
        </authorList>
    </citation>
    <scope>NUCLEOTIDE SEQUENCE [LARGE SCALE GENOMIC DNA]</scope>
    <source>
        <strain evidence="14">FAR1</strain>
    </source>
</reference>
<evidence type="ECO:0000256" key="4">
    <source>
        <dbReference type="ARBA" id="ARBA00022757"/>
    </source>
</evidence>